<dbReference type="RefSeq" id="WP_207295605.1">
    <property type="nucleotide sequence ID" value="NZ_CP071448.1"/>
</dbReference>
<evidence type="ECO:0000313" key="4">
    <source>
        <dbReference type="Proteomes" id="UP000663440"/>
    </source>
</evidence>
<keyword evidence="1" id="KW-0597">Phosphoprotein</keyword>
<dbReference type="EMBL" id="CP071448">
    <property type="protein sequence ID" value="QSW88402.1"/>
    <property type="molecule type" value="Genomic_DNA"/>
</dbReference>
<dbReference type="PANTHER" id="PTHR44520:SF2">
    <property type="entry name" value="RESPONSE REGULATOR RCP1"/>
    <property type="match status" value="1"/>
</dbReference>
<dbReference type="InterPro" id="IPR001789">
    <property type="entry name" value="Sig_transdc_resp-reg_receiver"/>
</dbReference>
<dbReference type="PANTHER" id="PTHR44520">
    <property type="entry name" value="RESPONSE REGULATOR RCP1-RELATED"/>
    <property type="match status" value="1"/>
</dbReference>
<dbReference type="SUPFAM" id="SSF52172">
    <property type="entry name" value="CheY-like"/>
    <property type="match status" value="1"/>
</dbReference>
<dbReference type="Pfam" id="PF00072">
    <property type="entry name" value="Response_reg"/>
    <property type="match status" value="1"/>
</dbReference>
<proteinExistence type="predicted"/>
<dbReference type="SMART" id="SM00448">
    <property type="entry name" value="REC"/>
    <property type="match status" value="1"/>
</dbReference>
<evidence type="ECO:0000259" key="2">
    <source>
        <dbReference type="PROSITE" id="PS50110"/>
    </source>
</evidence>
<dbReference type="Gene3D" id="3.40.50.2300">
    <property type="match status" value="1"/>
</dbReference>
<keyword evidence="4" id="KW-1185">Reference proteome</keyword>
<name>A0ABX7QBS6_9FLAO</name>
<dbReference type="InterPro" id="IPR052893">
    <property type="entry name" value="TCS_response_regulator"/>
</dbReference>
<evidence type="ECO:0000256" key="1">
    <source>
        <dbReference type="PROSITE-ProRule" id="PRU00169"/>
    </source>
</evidence>
<organism evidence="3 4">
    <name type="scientific">Flavobacterium endoglycinae</name>
    <dbReference type="NCBI Taxonomy" id="2816357"/>
    <lineage>
        <taxon>Bacteria</taxon>
        <taxon>Pseudomonadati</taxon>
        <taxon>Bacteroidota</taxon>
        <taxon>Flavobacteriia</taxon>
        <taxon>Flavobacteriales</taxon>
        <taxon>Flavobacteriaceae</taxon>
        <taxon>Flavobacterium</taxon>
    </lineage>
</organism>
<reference evidence="3 4" key="1">
    <citation type="submission" date="2021-03" db="EMBL/GenBank/DDBJ databases">
        <title>Flavobacterium kribbensis sp. nov, an endophytic bacteria, isolated from soybean.</title>
        <authorList>
            <person name="Lee J."/>
            <person name="Seo J."/>
        </authorList>
    </citation>
    <scope>NUCLEOTIDE SEQUENCE [LARGE SCALE GENOMIC DNA]</scope>
    <source>
        <strain evidence="3 4">BB8</strain>
    </source>
</reference>
<dbReference type="PROSITE" id="PS50110">
    <property type="entry name" value="RESPONSE_REGULATORY"/>
    <property type="match status" value="1"/>
</dbReference>
<sequence length="140" mass="16242">MSKSGPILLLEDDHDDRDFMEKIFKELEIENERVYLKNAAEALEYLNKTSKSLFVILCDVNLPGLNGLEIKREIDNNPYLRLKSIPFVFYSTSIREEQVVEAYTELTVQGFFKKENDFTEAKNAIAAICAYWKLCRHPNA</sequence>
<dbReference type="InterPro" id="IPR011006">
    <property type="entry name" value="CheY-like_superfamily"/>
</dbReference>
<dbReference type="Proteomes" id="UP000663440">
    <property type="component" value="Chromosome"/>
</dbReference>
<gene>
    <name evidence="3" type="ORF">J0383_19365</name>
</gene>
<feature type="modified residue" description="4-aspartylphosphate" evidence="1">
    <location>
        <position position="59"/>
    </location>
</feature>
<accession>A0ABX7QBS6</accession>
<protein>
    <submittedName>
        <fullName evidence="3">Response regulator</fullName>
    </submittedName>
</protein>
<evidence type="ECO:0000313" key="3">
    <source>
        <dbReference type="EMBL" id="QSW88402.1"/>
    </source>
</evidence>
<feature type="domain" description="Response regulatory" evidence="2">
    <location>
        <begin position="6"/>
        <end position="129"/>
    </location>
</feature>